<dbReference type="Pfam" id="PF01522">
    <property type="entry name" value="Polysacc_deac_1"/>
    <property type="match status" value="1"/>
</dbReference>
<comment type="caution">
    <text evidence="2">The sequence shown here is derived from an EMBL/GenBank/DDBJ whole genome shotgun (WGS) entry which is preliminary data.</text>
</comment>
<dbReference type="AlphaFoldDB" id="A0A3E3K1J9"/>
<sequence>MWQNTKKTMESISDVAKKEEKRIAITFDDGPDGTYTPQLLDGLKERGVKASFFVIGKEAEEHPELILRMYKEGHLIGNHTYHHVELTRVDMETEKEEIKKTNEVIEGITGEKVTYIRPPYGELREETLKDVELIPVKWDIDPLDWCTKSTGEIVRKVVTRAEENGIILLHDCYGTSVEAGLQIIDALQKEGYQFVTVDELIMD</sequence>
<dbReference type="Gene3D" id="3.20.20.370">
    <property type="entry name" value="Glycoside hydrolase/deacetylase"/>
    <property type="match status" value="1"/>
</dbReference>
<keyword evidence="3" id="KW-1185">Reference proteome</keyword>
<reference evidence="2 3" key="1">
    <citation type="submission" date="2018-08" db="EMBL/GenBank/DDBJ databases">
        <title>A genome reference for cultivated species of the human gut microbiota.</title>
        <authorList>
            <person name="Zou Y."/>
            <person name="Xue W."/>
            <person name="Luo G."/>
        </authorList>
    </citation>
    <scope>NUCLEOTIDE SEQUENCE [LARGE SCALE GENOMIC DNA]</scope>
    <source>
        <strain evidence="2 3">AF37-2AT</strain>
    </source>
</reference>
<feature type="domain" description="NodB homology" evidence="1">
    <location>
        <begin position="21"/>
        <end position="195"/>
    </location>
</feature>
<dbReference type="InterPro" id="IPR002509">
    <property type="entry name" value="NODB_dom"/>
</dbReference>
<dbReference type="PROSITE" id="PS51677">
    <property type="entry name" value="NODB"/>
    <property type="match status" value="1"/>
</dbReference>
<proteinExistence type="predicted"/>
<name>A0A3E3K1J9_9FIRM</name>
<dbReference type="SUPFAM" id="SSF88713">
    <property type="entry name" value="Glycoside hydrolase/deacetylase"/>
    <property type="match status" value="1"/>
</dbReference>
<evidence type="ECO:0000313" key="3">
    <source>
        <dbReference type="Proteomes" id="UP000261080"/>
    </source>
</evidence>
<dbReference type="EMBL" id="QVLX01000005">
    <property type="protein sequence ID" value="RGE86556.1"/>
    <property type="molecule type" value="Genomic_DNA"/>
</dbReference>
<dbReference type="OrthoDB" id="9806342at2"/>
<organism evidence="2 3">
    <name type="scientific">Sellimonas intestinalis</name>
    <dbReference type="NCBI Taxonomy" id="1653434"/>
    <lineage>
        <taxon>Bacteria</taxon>
        <taxon>Bacillati</taxon>
        <taxon>Bacillota</taxon>
        <taxon>Clostridia</taxon>
        <taxon>Lachnospirales</taxon>
        <taxon>Lachnospiraceae</taxon>
        <taxon>Sellimonas</taxon>
    </lineage>
</organism>
<evidence type="ECO:0000313" key="2">
    <source>
        <dbReference type="EMBL" id="RGE86556.1"/>
    </source>
</evidence>
<dbReference type="PANTHER" id="PTHR10587">
    <property type="entry name" value="GLYCOSYL TRANSFERASE-RELATED"/>
    <property type="match status" value="1"/>
</dbReference>
<dbReference type="GO" id="GO:0005975">
    <property type="term" value="P:carbohydrate metabolic process"/>
    <property type="evidence" value="ECO:0007669"/>
    <property type="project" value="InterPro"/>
</dbReference>
<accession>A0A3E3K1J9</accession>
<evidence type="ECO:0000259" key="1">
    <source>
        <dbReference type="PROSITE" id="PS51677"/>
    </source>
</evidence>
<gene>
    <name evidence="2" type="ORF">DW016_10705</name>
</gene>
<protein>
    <submittedName>
        <fullName evidence="2">Peptidoglycan N-acetylglucosamine deacetylase</fullName>
    </submittedName>
</protein>
<dbReference type="InterPro" id="IPR011330">
    <property type="entry name" value="Glyco_hydro/deAcase_b/a-brl"/>
</dbReference>
<dbReference type="Proteomes" id="UP000261080">
    <property type="component" value="Unassembled WGS sequence"/>
</dbReference>
<dbReference type="GO" id="GO:0016810">
    <property type="term" value="F:hydrolase activity, acting on carbon-nitrogen (but not peptide) bonds"/>
    <property type="evidence" value="ECO:0007669"/>
    <property type="project" value="InterPro"/>
</dbReference>
<dbReference type="InterPro" id="IPR050248">
    <property type="entry name" value="Polysacc_deacetylase_ArnD"/>
</dbReference>